<dbReference type="InterPro" id="IPR017939">
    <property type="entry name" value="G-Glutamylcylcotransferase"/>
</dbReference>
<feature type="active site" description="Proton acceptor" evidence="3">
    <location>
        <position position="183"/>
    </location>
</feature>
<dbReference type="InterPro" id="IPR013024">
    <property type="entry name" value="GGCT-like"/>
</dbReference>
<dbReference type="RefSeq" id="XP_003058171.1">
    <property type="nucleotide sequence ID" value="XM_003058125.1"/>
</dbReference>
<evidence type="ECO:0000256" key="3">
    <source>
        <dbReference type="PIRSR" id="PIRSR617939-1"/>
    </source>
</evidence>
<evidence type="ECO:0000313" key="6">
    <source>
        <dbReference type="EMBL" id="EEH58122.1"/>
    </source>
</evidence>
<evidence type="ECO:0000256" key="1">
    <source>
        <dbReference type="ARBA" id="ARBA00012346"/>
    </source>
</evidence>
<dbReference type="AlphaFoldDB" id="C1MQR4"/>
<dbReference type="Proteomes" id="UP000001876">
    <property type="component" value="Unassembled WGS sequence"/>
</dbReference>
<organism evidence="7">
    <name type="scientific">Micromonas pusilla (strain CCMP1545)</name>
    <name type="common">Picoplanktonic green alga</name>
    <dbReference type="NCBI Taxonomy" id="564608"/>
    <lineage>
        <taxon>Eukaryota</taxon>
        <taxon>Viridiplantae</taxon>
        <taxon>Chlorophyta</taxon>
        <taxon>Mamiellophyceae</taxon>
        <taxon>Mamiellales</taxon>
        <taxon>Mamiellaceae</taxon>
        <taxon>Micromonas</taxon>
    </lineage>
</organism>
<dbReference type="GeneID" id="9683243"/>
<dbReference type="OrthoDB" id="2017317at2759"/>
<evidence type="ECO:0000256" key="4">
    <source>
        <dbReference type="PIRSR" id="PIRSR617939-2"/>
    </source>
</evidence>
<name>C1MQR4_MICPC</name>
<dbReference type="EMBL" id="GG663738">
    <property type="protein sequence ID" value="EEH58122.1"/>
    <property type="molecule type" value="Genomic_DNA"/>
</dbReference>
<protein>
    <recommendedName>
        <fullName evidence="1">gamma-glutamylcyclotransferase</fullName>
        <ecNumber evidence="1">4.3.2.9</ecNumber>
    </recommendedName>
</protein>
<dbReference type="Gene3D" id="3.10.490.10">
    <property type="entry name" value="Gamma-glutamyl cyclotransferase-like"/>
    <property type="match status" value="1"/>
</dbReference>
<gene>
    <name evidence="6" type="ORF">MICPUCDRAFT_67445</name>
</gene>
<keyword evidence="2" id="KW-0456">Lyase</keyword>
<feature type="region of interest" description="Disordered" evidence="5">
    <location>
        <begin position="35"/>
        <end position="61"/>
    </location>
</feature>
<dbReference type="CDD" id="cd06661">
    <property type="entry name" value="GGCT_like"/>
    <property type="match status" value="1"/>
</dbReference>
<dbReference type="PANTHER" id="PTHR12935:SF0">
    <property type="entry name" value="GAMMA-GLUTAMYLCYCLOTRANSFERASE"/>
    <property type="match status" value="1"/>
</dbReference>
<feature type="binding site" evidence="4">
    <location>
        <begin position="75"/>
        <end position="80"/>
    </location>
    <ligand>
        <name>substrate</name>
    </ligand>
</feature>
<dbReference type="GO" id="GO:0003839">
    <property type="term" value="F:gamma-glutamylcyclotransferase activity"/>
    <property type="evidence" value="ECO:0007669"/>
    <property type="project" value="UniProtKB-EC"/>
</dbReference>
<accession>C1MQR4</accession>
<evidence type="ECO:0000256" key="5">
    <source>
        <dbReference type="SAM" id="MobiDB-lite"/>
    </source>
</evidence>
<dbReference type="OMA" id="FERECHG"/>
<feature type="binding site" evidence="4">
    <location>
        <position position="226"/>
    </location>
    <ligand>
        <name>substrate</name>
    </ligand>
</feature>
<dbReference type="KEGG" id="mpp:MICPUCDRAFT_67445"/>
<dbReference type="EC" id="4.3.2.9" evidence="1"/>
<sequence length="354" mass="36887">MRASCPRAIVAQSALPAARSRLSPSRPRALANRVVRADAVTSPPANASASDRTAAEASSSSASDAIVAPPGCVIYFAYGSNVNTKTMNGVRGISPSASYPAVLRGYELVFNVPGLPYVEPGFASVRRIGTTTATSDDAVADDGDADIINDDGSDSSLSKYSREVHGVAYVVTDEEWRYILRTETSYETEVVTLAGYPDAGGTSITAITLTYPDVDVGTKLWPSKRYLGLLREGAEEWNLDEGWRRYLNEVVKPFEPATNPAAPLVAAVSVPTLALVTAPIGIAVAARNAGAKLAKSRQNPGGAEIDLADAATAAVVDGFNVLTGVTWGLHNALWAPLFGSGANNESDGDGGARG</sequence>
<evidence type="ECO:0000313" key="7">
    <source>
        <dbReference type="Proteomes" id="UP000001876"/>
    </source>
</evidence>
<feature type="compositionally biased region" description="Low complexity" evidence="5">
    <location>
        <begin position="45"/>
        <end position="61"/>
    </location>
</feature>
<evidence type="ECO:0000256" key="2">
    <source>
        <dbReference type="ARBA" id="ARBA00023239"/>
    </source>
</evidence>
<proteinExistence type="predicted"/>
<keyword evidence="7" id="KW-1185">Reference proteome</keyword>
<reference evidence="6 7" key="1">
    <citation type="journal article" date="2009" name="Science">
        <title>Green evolution and dynamic adaptations revealed by genomes of the marine picoeukaryotes Micromonas.</title>
        <authorList>
            <person name="Worden A.Z."/>
            <person name="Lee J.H."/>
            <person name="Mock T."/>
            <person name="Rouze P."/>
            <person name="Simmons M.P."/>
            <person name="Aerts A.L."/>
            <person name="Allen A.E."/>
            <person name="Cuvelier M.L."/>
            <person name="Derelle E."/>
            <person name="Everett M.V."/>
            <person name="Foulon E."/>
            <person name="Grimwood J."/>
            <person name="Gundlach H."/>
            <person name="Henrissat B."/>
            <person name="Napoli C."/>
            <person name="McDonald S.M."/>
            <person name="Parker M.S."/>
            <person name="Rombauts S."/>
            <person name="Salamov A."/>
            <person name="Von Dassow P."/>
            <person name="Badger J.H."/>
            <person name="Coutinho P.M."/>
            <person name="Demir E."/>
            <person name="Dubchak I."/>
            <person name="Gentemann C."/>
            <person name="Eikrem W."/>
            <person name="Gready J.E."/>
            <person name="John U."/>
            <person name="Lanier W."/>
            <person name="Lindquist E.A."/>
            <person name="Lucas S."/>
            <person name="Mayer K.F."/>
            <person name="Moreau H."/>
            <person name="Not F."/>
            <person name="Otillar R."/>
            <person name="Panaud O."/>
            <person name="Pangilinan J."/>
            <person name="Paulsen I."/>
            <person name="Piegu B."/>
            <person name="Poliakov A."/>
            <person name="Robbens S."/>
            <person name="Schmutz J."/>
            <person name="Toulza E."/>
            <person name="Wyss T."/>
            <person name="Zelensky A."/>
            <person name="Zhou K."/>
            <person name="Armbrust E.V."/>
            <person name="Bhattacharya D."/>
            <person name="Goodenough U.W."/>
            <person name="Van de Peer Y."/>
            <person name="Grigoriev I.V."/>
        </authorList>
    </citation>
    <scope>NUCLEOTIDE SEQUENCE [LARGE SCALE GENOMIC DNA]</scope>
    <source>
        <strain evidence="6 7">CCMP1545</strain>
    </source>
</reference>
<dbReference type="PANTHER" id="PTHR12935">
    <property type="entry name" value="GAMMA-GLUTAMYLCYCLOTRANSFERASE"/>
    <property type="match status" value="1"/>
</dbReference>
<dbReference type="eggNOG" id="ENOG502S70Y">
    <property type="taxonomic scope" value="Eukaryota"/>
</dbReference>